<proteinExistence type="predicted"/>
<organism evidence="1 2">
    <name type="scientific">Aliivibrio fischeri (strain MJ11)</name>
    <name type="common">Vibrio fischeri</name>
    <dbReference type="NCBI Taxonomy" id="388396"/>
    <lineage>
        <taxon>Bacteria</taxon>
        <taxon>Pseudomonadati</taxon>
        <taxon>Pseudomonadota</taxon>
        <taxon>Gammaproteobacteria</taxon>
        <taxon>Vibrionales</taxon>
        <taxon>Vibrionaceae</taxon>
        <taxon>Aliivibrio</taxon>
    </lineage>
</organism>
<gene>
    <name evidence="1" type="ordered locus">VFMJ11_B0173</name>
</gene>
<protein>
    <submittedName>
        <fullName evidence="1">Uncharacterized protein</fullName>
    </submittedName>
</protein>
<evidence type="ECO:0000313" key="1">
    <source>
        <dbReference type="EMBL" id="ACH64748.1"/>
    </source>
</evidence>
<accession>B5EWB6</accession>
<dbReference type="Proteomes" id="UP000001857">
    <property type="component" value="Plasmid pMJ100"/>
</dbReference>
<reference evidence="1 2" key="2">
    <citation type="journal article" date="2009" name="Nature">
        <title>A single regulatory gene is sufficient to alter bacterial host range.</title>
        <authorList>
            <person name="Mandel M.J."/>
            <person name="Wollenberg M.S."/>
            <person name="Stabb E.V."/>
            <person name="Visick K.L."/>
            <person name="Ruby E.G."/>
        </authorList>
    </citation>
    <scope>NUCLEOTIDE SEQUENCE [LARGE SCALE GENOMIC DNA]</scope>
    <source>
        <strain evidence="1 2">MJ11</strain>
        <plasmid evidence="2">Plasmid pMJ100</plasmid>
    </source>
</reference>
<reference evidence="2" key="1">
    <citation type="submission" date="2008-08" db="EMBL/GenBank/DDBJ databases">
        <title>Complete sequence of Vibrio fischeri strain MJ11.</title>
        <authorList>
            <person name="Mandel M.J."/>
            <person name="Stabb E.V."/>
            <person name="Ruby E.G."/>
            <person name="Ferriera S."/>
            <person name="Johnson J."/>
            <person name="Kravitz S."/>
            <person name="Beeson K."/>
            <person name="Sutton G."/>
            <person name="Rogers Y.-H."/>
            <person name="Friedman R."/>
            <person name="Frazier M."/>
            <person name="Venter J.C."/>
        </authorList>
    </citation>
    <scope>NUCLEOTIDE SEQUENCE [LARGE SCALE GENOMIC DNA]</scope>
    <source>
        <strain evidence="2">MJ11</strain>
        <plasmid evidence="2">Plasmid pMJ100</plasmid>
    </source>
</reference>
<dbReference type="AlphaFoldDB" id="B5EWB6"/>
<dbReference type="EMBL" id="CP001134">
    <property type="protein sequence ID" value="ACH64748.1"/>
    <property type="molecule type" value="Genomic_DNA"/>
</dbReference>
<keyword evidence="1" id="KW-0614">Plasmid</keyword>
<name>B5EWB6_ALIFM</name>
<dbReference type="KEGG" id="vfm:VFMJ11_B0173"/>
<evidence type="ECO:0000313" key="2">
    <source>
        <dbReference type="Proteomes" id="UP000001857"/>
    </source>
</evidence>
<dbReference type="HOGENOM" id="CLU_3259577_0_0_6"/>
<sequence>MSSLGQDRNVLILYIESNRNREYEKDLMKEVLWIVELGRKDE</sequence>
<geneLocation type="plasmid" evidence="1 2">
    <name>pMJ100</name>
</geneLocation>